<proteinExistence type="predicted"/>
<protein>
    <submittedName>
        <fullName evidence="2">Uncharacterized protein</fullName>
    </submittedName>
</protein>
<comment type="caution">
    <text evidence="2">The sequence shown here is derived from an EMBL/GenBank/DDBJ whole genome shotgun (WGS) entry which is preliminary data.</text>
</comment>
<dbReference type="Proteomes" id="UP000251692">
    <property type="component" value="Unassembled WGS sequence"/>
</dbReference>
<name>A0A364RIU0_9BACT</name>
<keyword evidence="1" id="KW-0472">Membrane</keyword>
<keyword evidence="1" id="KW-1133">Transmembrane helix</keyword>
<dbReference type="EMBL" id="QMDV01000001">
    <property type="protein sequence ID" value="RAU84217.1"/>
    <property type="molecule type" value="Genomic_DNA"/>
</dbReference>
<dbReference type="AlphaFoldDB" id="A0A364RIU0"/>
<dbReference type="OrthoDB" id="853776at2"/>
<feature type="transmembrane region" description="Helical" evidence="1">
    <location>
        <begin position="12"/>
        <end position="32"/>
    </location>
</feature>
<evidence type="ECO:0000313" key="3">
    <source>
        <dbReference type="Proteomes" id="UP000251692"/>
    </source>
</evidence>
<accession>A0A364RIU0</accession>
<evidence type="ECO:0000256" key="1">
    <source>
        <dbReference type="SAM" id="Phobius"/>
    </source>
</evidence>
<reference evidence="2 3" key="2">
    <citation type="submission" date="2018-07" db="EMBL/GenBank/DDBJ databases">
        <title>Pontibacter sp. 2b14 genomic sequence and assembly.</title>
        <authorList>
            <person name="Du Z.-J."/>
        </authorList>
    </citation>
    <scope>NUCLEOTIDE SEQUENCE [LARGE SCALE GENOMIC DNA]</scope>
    <source>
        <strain evidence="2 3">2b14</strain>
    </source>
</reference>
<keyword evidence="3" id="KW-1185">Reference proteome</keyword>
<reference evidence="2 3" key="1">
    <citation type="submission" date="2018-06" db="EMBL/GenBank/DDBJ databases">
        <authorList>
            <person name="Liu Z.-W."/>
        </authorList>
    </citation>
    <scope>NUCLEOTIDE SEQUENCE [LARGE SCALE GENOMIC DNA]</scope>
    <source>
        <strain evidence="2 3">2b14</strain>
    </source>
</reference>
<dbReference type="RefSeq" id="WP_112304498.1">
    <property type="nucleotide sequence ID" value="NZ_QMDV01000001.1"/>
</dbReference>
<organism evidence="2 3">
    <name type="scientific">Pontibacter arcticus</name>
    <dbReference type="NCBI Taxonomy" id="2080288"/>
    <lineage>
        <taxon>Bacteria</taxon>
        <taxon>Pseudomonadati</taxon>
        <taxon>Bacteroidota</taxon>
        <taxon>Cytophagia</taxon>
        <taxon>Cytophagales</taxon>
        <taxon>Hymenobacteraceae</taxon>
        <taxon>Pontibacter</taxon>
    </lineage>
</organism>
<feature type="transmembrane region" description="Helical" evidence="1">
    <location>
        <begin position="44"/>
        <end position="65"/>
    </location>
</feature>
<gene>
    <name evidence="2" type="ORF">DP923_04010</name>
</gene>
<keyword evidence="1" id="KW-0812">Transmembrane</keyword>
<evidence type="ECO:0000313" key="2">
    <source>
        <dbReference type="EMBL" id="RAU84217.1"/>
    </source>
</evidence>
<sequence length="66" mass="7195">MTLKIAHIWHAINKILTLINVILFGIVTGNVLGVKATQEKNIPVIANVLLLLVLGLGLFAAIYSFR</sequence>